<dbReference type="GeneID" id="70227720"/>
<dbReference type="Pfam" id="PF12697">
    <property type="entry name" value="Abhydrolase_6"/>
    <property type="match status" value="1"/>
</dbReference>
<dbReference type="InterPro" id="IPR052897">
    <property type="entry name" value="Sec-Metab_Biosynth_Hydrolase"/>
</dbReference>
<dbReference type="InterPro" id="IPR029058">
    <property type="entry name" value="AB_hydrolase_fold"/>
</dbReference>
<accession>A0A9P9K4R1</accession>
<dbReference type="PANTHER" id="PTHR37017">
    <property type="entry name" value="AB HYDROLASE-1 DOMAIN-CONTAINING PROTEIN-RELATED"/>
    <property type="match status" value="1"/>
</dbReference>
<dbReference type="PANTHER" id="PTHR37017:SF13">
    <property type="entry name" value="AB HYDROLASE-1 DOMAIN-CONTAINING PROTEIN"/>
    <property type="match status" value="1"/>
</dbReference>
<dbReference type="RefSeq" id="XP_046045913.1">
    <property type="nucleotide sequence ID" value="XM_046197766.1"/>
</dbReference>
<dbReference type="Gene3D" id="3.40.50.1820">
    <property type="entry name" value="alpha/beta hydrolase"/>
    <property type="match status" value="1"/>
</dbReference>
<keyword evidence="2" id="KW-0378">Hydrolase</keyword>
<gene>
    <name evidence="2" type="ORF">BKA55DRAFT_666054</name>
</gene>
<dbReference type="EMBL" id="JAGMUX010000014">
    <property type="protein sequence ID" value="KAH7240119.1"/>
    <property type="molecule type" value="Genomic_DNA"/>
</dbReference>
<protein>
    <submittedName>
        <fullName evidence="2">Alpha/beta hydrolase family-domain-containing protein</fullName>
    </submittedName>
</protein>
<organism evidence="2 3">
    <name type="scientific">Fusarium redolens</name>
    <dbReference type="NCBI Taxonomy" id="48865"/>
    <lineage>
        <taxon>Eukaryota</taxon>
        <taxon>Fungi</taxon>
        <taxon>Dikarya</taxon>
        <taxon>Ascomycota</taxon>
        <taxon>Pezizomycotina</taxon>
        <taxon>Sordariomycetes</taxon>
        <taxon>Hypocreomycetidae</taxon>
        <taxon>Hypocreales</taxon>
        <taxon>Nectriaceae</taxon>
        <taxon>Fusarium</taxon>
        <taxon>Fusarium redolens species complex</taxon>
    </lineage>
</organism>
<evidence type="ECO:0000313" key="2">
    <source>
        <dbReference type="EMBL" id="KAH7240119.1"/>
    </source>
</evidence>
<evidence type="ECO:0000313" key="3">
    <source>
        <dbReference type="Proteomes" id="UP000720189"/>
    </source>
</evidence>
<name>A0A9P9K4R1_FUSRE</name>
<dbReference type="OrthoDB" id="3678990at2759"/>
<reference evidence="2" key="1">
    <citation type="journal article" date="2021" name="Nat. Commun.">
        <title>Genetic determinants of endophytism in the Arabidopsis root mycobiome.</title>
        <authorList>
            <person name="Mesny F."/>
            <person name="Miyauchi S."/>
            <person name="Thiergart T."/>
            <person name="Pickel B."/>
            <person name="Atanasova L."/>
            <person name="Karlsson M."/>
            <person name="Huettel B."/>
            <person name="Barry K.W."/>
            <person name="Haridas S."/>
            <person name="Chen C."/>
            <person name="Bauer D."/>
            <person name="Andreopoulos W."/>
            <person name="Pangilinan J."/>
            <person name="LaButti K."/>
            <person name="Riley R."/>
            <person name="Lipzen A."/>
            <person name="Clum A."/>
            <person name="Drula E."/>
            <person name="Henrissat B."/>
            <person name="Kohler A."/>
            <person name="Grigoriev I.V."/>
            <person name="Martin F.M."/>
            <person name="Hacquard S."/>
        </authorList>
    </citation>
    <scope>NUCLEOTIDE SEQUENCE</scope>
    <source>
        <strain evidence="2">MPI-CAGE-AT-0023</strain>
    </source>
</reference>
<proteinExistence type="predicted"/>
<dbReference type="GO" id="GO:0016787">
    <property type="term" value="F:hydrolase activity"/>
    <property type="evidence" value="ECO:0007669"/>
    <property type="project" value="UniProtKB-KW"/>
</dbReference>
<dbReference type="InterPro" id="IPR000073">
    <property type="entry name" value="AB_hydrolase_1"/>
</dbReference>
<dbReference type="AlphaFoldDB" id="A0A9P9K4R1"/>
<comment type="caution">
    <text evidence="2">The sequence shown here is derived from an EMBL/GenBank/DDBJ whole genome shotgun (WGS) entry which is preliminary data.</text>
</comment>
<evidence type="ECO:0000259" key="1">
    <source>
        <dbReference type="Pfam" id="PF12697"/>
    </source>
</evidence>
<keyword evidence="3" id="KW-1185">Reference proteome</keyword>
<dbReference type="Proteomes" id="UP000720189">
    <property type="component" value="Unassembled WGS sequence"/>
</dbReference>
<sequence>MKEKYQKPVVLLVHGAWHRPLHYRLLIQAFQQQGFIVLAPPLASSGYDDSVDGKTYHADVKRIHDVVMPYIDHGRTVIAVGHSYGAIPLTVAIEGHSLAEREEKGLQGGFRSVIYVAPTPVLHKGISMFEAAGEQRQTPFFHDVSDTRMPLELDRVKEAFFSDIDHRIADDFIPTLCHQSKAPFEVPVVCTPADLKISKTMVICKNDAIFSRNMLLQVADKWGADTLEIESGHSPHLVEGHRMWLVELVSQKSSPTIFKSLSRHCLCDGRGLATRQAYASPYHRNRMAGQSTLSPHLKGDEEIEVRLYNIKCDEAGALPCLKCGINICEECRCYPRAAPPSAYPNRRPHLRGSYELDNIMCLCEDCDANNEKEVAGKFLNERCDCDIYTRWICVRCEEEERKTARKYFAERTQMEWDWIMREDIDYGDDFEPSKTLHDHAFQRAFWCTCGKTVSHRTVPRCIWCKRRHLPESEWYQERQDIGSKHPFFDNDPDYPRWISDENNKYPTPYPRLGYREVEET</sequence>
<dbReference type="SUPFAM" id="SSF53474">
    <property type="entry name" value="alpha/beta-Hydrolases"/>
    <property type="match status" value="1"/>
</dbReference>
<feature type="domain" description="AB hydrolase-1" evidence="1">
    <location>
        <begin position="10"/>
        <end position="237"/>
    </location>
</feature>